<evidence type="ECO:0000313" key="3">
    <source>
        <dbReference type="Proteomes" id="UP001206595"/>
    </source>
</evidence>
<sequence length="273" mass="31029">MQPPPKRKRLSEFYLATGRNASNPFSRDQSVAVVEAVCILTRSDKRKDRVEISPIQLHLAVVEAEKIEKELGRQICVVGWYHSHPHITVFPSHIDVRTQLSQQMMDSRFFGLIVSCFDTDVDLTQRLQITCFQSKDDPARGPIRCNIPLEILPNNSMEAHTCETIIDICRKVYEEQGKELALTAQRVKYDCKSDAKLEETMLLSESTSASTSLPQKLNELYNAGIYGQEITSLIDKLVLPATETTKQRHLANLREIKRLEALYPALCKNEDVI</sequence>
<dbReference type="Proteomes" id="UP001206595">
    <property type="component" value="Unassembled WGS sequence"/>
</dbReference>
<dbReference type="PANTHER" id="PTHR10410">
    <property type="entry name" value="EUKARYOTIC TRANSLATION INITIATION FACTOR 3 -RELATED"/>
    <property type="match status" value="1"/>
</dbReference>
<accession>A0AAD5HHQ1</accession>
<organism evidence="2 3">
    <name type="scientific">Umbelopsis ramanniana AG</name>
    <dbReference type="NCBI Taxonomy" id="1314678"/>
    <lineage>
        <taxon>Eukaryota</taxon>
        <taxon>Fungi</taxon>
        <taxon>Fungi incertae sedis</taxon>
        <taxon>Mucoromycota</taxon>
        <taxon>Mucoromycotina</taxon>
        <taxon>Umbelopsidomycetes</taxon>
        <taxon>Umbelopsidales</taxon>
        <taxon>Umbelopsidaceae</taxon>
        <taxon>Umbelopsis</taxon>
    </lineage>
</organism>
<dbReference type="GeneID" id="75911715"/>
<comment type="caution">
    <text evidence="2">The sequence shown here is derived from an EMBL/GenBank/DDBJ whole genome shotgun (WGS) entry which is preliminary data.</text>
</comment>
<dbReference type="Pfam" id="PF01398">
    <property type="entry name" value="JAB"/>
    <property type="match status" value="1"/>
</dbReference>
<dbReference type="RefSeq" id="XP_051447905.1">
    <property type="nucleotide sequence ID" value="XM_051586367.1"/>
</dbReference>
<keyword evidence="3" id="KW-1185">Reference proteome</keyword>
<gene>
    <name evidence="2" type="ORF">K450DRAFT_225371</name>
</gene>
<feature type="domain" description="MPN" evidence="1">
    <location>
        <begin position="7"/>
        <end position="138"/>
    </location>
</feature>
<dbReference type="InterPro" id="IPR037518">
    <property type="entry name" value="MPN"/>
</dbReference>
<dbReference type="PROSITE" id="PS50249">
    <property type="entry name" value="MPN"/>
    <property type="match status" value="1"/>
</dbReference>
<evidence type="ECO:0000259" key="1">
    <source>
        <dbReference type="PROSITE" id="PS50249"/>
    </source>
</evidence>
<reference evidence="2" key="2">
    <citation type="journal article" date="2022" name="Proc. Natl. Acad. Sci. U.S.A.">
        <title>Diploid-dominant life cycles characterize the early evolution of Fungi.</title>
        <authorList>
            <person name="Amses K.R."/>
            <person name="Simmons D.R."/>
            <person name="Longcore J.E."/>
            <person name="Mondo S.J."/>
            <person name="Seto K."/>
            <person name="Jeronimo G.H."/>
            <person name="Bonds A.E."/>
            <person name="Quandt C.A."/>
            <person name="Davis W.J."/>
            <person name="Chang Y."/>
            <person name="Federici B.A."/>
            <person name="Kuo A."/>
            <person name="LaButti K."/>
            <person name="Pangilinan J."/>
            <person name="Andreopoulos W."/>
            <person name="Tritt A."/>
            <person name="Riley R."/>
            <person name="Hundley H."/>
            <person name="Johnson J."/>
            <person name="Lipzen A."/>
            <person name="Barry K."/>
            <person name="Lang B.F."/>
            <person name="Cuomo C.A."/>
            <person name="Buchler N.E."/>
            <person name="Grigoriev I.V."/>
            <person name="Spatafora J.W."/>
            <person name="Stajich J.E."/>
            <person name="James T.Y."/>
        </authorList>
    </citation>
    <scope>NUCLEOTIDE SEQUENCE</scope>
    <source>
        <strain evidence="2">AG</strain>
    </source>
</reference>
<name>A0AAD5HHQ1_UMBRA</name>
<dbReference type="EMBL" id="MU620898">
    <property type="protein sequence ID" value="KAI8582901.1"/>
    <property type="molecule type" value="Genomic_DNA"/>
</dbReference>
<dbReference type="InterPro" id="IPR000555">
    <property type="entry name" value="JAMM/MPN+_dom"/>
</dbReference>
<reference evidence="2" key="1">
    <citation type="submission" date="2021-06" db="EMBL/GenBank/DDBJ databases">
        <authorList>
            <consortium name="DOE Joint Genome Institute"/>
            <person name="Mondo S.J."/>
            <person name="Amses K.R."/>
            <person name="Simmons D.R."/>
            <person name="Longcore J.E."/>
            <person name="Seto K."/>
            <person name="Alves G.H."/>
            <person name="Bonds A.E."/>
            <person name="Quandt C.A."/>
            <person name="Davis W.J."/>
            <person name="Chang Y."/>
            <person name="Letcher P.M."/>
            <person name="Powell M.J."/>
            <person name="Kuo A."/>
            <person name="Labutti K."/>
            <person name="Pangilinan J."/>
            <person name="Andreopoulos W."/>
            <person name="Tritt A."/>
            <person name="Riley R."/>
            <person name="Hundley H."/>
            <person name="Johnson J."/>
            <person name="Lipzen A."/>
            <person name="Barry K."/>
            <person name="Berbee M.L."/>
            <person name="Buchler N.E."/>
            <person name="Grigoriev I.V."/>
            <person name="Spatafora J.W."/>
            <person name="Stajich J.E."/>
            <person name="James T.Y."/>
        </authorList>
    </citation>
    <scope>NUCLEOTIDE SEQUENCE</scope>
    <source>
        <strain evidence="2">AG</strain>
    </source>
</reference>
<protein>
    <recommendedName>
        <fullName evidence="1">MPN domain-containing protein</fullName>
    </recommendedName>
</protein>
<dbReference type="InterPro" id="IPR050242">
    <property type="entry name" value="JAMM_MPN+_peptidase_M67A"/>
</dbReference>
<proteinExistence type="predicted"/>
<dbReference type="AlphaFoldDB" id="A0AAD5HHQ1"/>
<dbReference type="Gene3D" id="3.40.140.10">
    <property type="entry name" value="Cytidine Deaminase, domain 2"/>
    <property type="match status" value="1"/>
</dbReference>
<dbReference type="GO" id="GO:0008237">
    <property type="term" value="F:metallopeptidase activity"/>
    <property type="evidence" value="ECO:0007669"/>
    <property type="project" value="InterPro"/>
</dbReference>
<evidence type="ECO:0000313" key="2">
    <source>
        <dbReference type="EMBL" id="KAI8582901.1"/>
    </source>
</evidence>
<dbReference type="SUPFAM" id="SSF102712">
    <property type="entry name" value="JAB1/MPN domain"/>
    <property type="match status" value="1"/>
</dbReference>